<evidence type="ECO:0000313" key="3">
    <source>
        <dbReference type="Proteomes" id="UP000249915"/>
    </source>
</evidence>
<proteinExistence type="predicted"/>
<comment type="caution">
    <text evidence="2">The sequence shown here is derived from an EMBL/GenBank/DDBJ whole genome shotgun (WGS) entry which is preliminary data.</text>
</comment>
<feature type="domain" description="NAD(P)-binding" evidence="1">
    <location>
        <begin position="7"/>
        <end position="170"/>
    </location>
</feature>
<keyword evidence="3" id="KW-1185">Reference proteome</keyword>
<accession>A0A2V4B6D9</accession>
<evidence type="ECO:0000313" key="2">
    <source>
        <dbReference type="EMBL" id="PXY30898.1"/>
    </source>
</evidence>
<evidence type="ECO:0000259" key="1">
    <source>
        <dbReference type="Pfam" id="PF13460"/>
    </source>
</evidence>
<dbReference type="GO" id="GO:0005737">
    <property type="term" value="C:cytoplasm"/>
    <property type="evidence" value="ECO:0007669"/>
    <property type="project" value="TreeGrafter"/>
</dbReference>
<dbReference type="InterPro" id="IPR051783">
    <property type="entry name" value="NAD(P)-dependent_oxidoreduct"/>
</dbReference>
<dbReference type="InterPro" id="IPR016040">
    <property type="entry name" value="NAD(P)-bd_dom"/>
</dbReference>
<dbReference type="Proteomes" id="UP000249915">
    <property type="component" value="Unassembled WGS sequence"/>
</dbReference>
<reference evidence="2 3" key="1">
    <citation type="submission" date="2016-07" db="EMBL/GenBank/DDBJ databases">
        <title>Draft genome sequence of Prauserella muralis DSM 45305, isolated from a mould-covered wall in an indoor environment.</title>
        <authorList>
            <person name="Ruckert C."/>
            <person name="Albersmeier A."/>
            <person name="Jiang C.-L."/>
            <person name="Jiang Y."/>
            <person name="Kalinowski J."/>
            <person name="Schneider O."/>
            <person name="Winkler A."/>
            <person name="Zotchev S.B."/>
        </authorList>
    </citation>
    <scope>NUCLEOTIDE SEQUENCE [LARGE SCALE GENOMIC DNA]</scope>
    <source>
        <strain evidence="2 3">DSM 45305</strain>
    </source>
</reference>
<dbReference type="InterPro" id="IPR036291">
    <property type="entry name" value="NAD(P)-bd_dom_sf"/>
</dbReference>
<dbReference type="SUPFAM" id="SSF51735">
    <property type="entry name" value="NAD(P)-binding Rossmann-fold domains"/>
    <property type="match status" value="1"/>
</dbReference>
<dbReference type="Gene3D" id="3.40.50.720">
    <property type="entry name" value="NAD(P)-binding Rossmann-like Domain"/>
    <property type="match status" value="1"/>
</dbReference>
<dbReference type="AlphaFoldDB" id="A0A2V4B6D9"/>
<dbReference type="Pfam" id="PF13460">
    <property type="entry name" value="NAD_binding_10"/>
    <property type="match status" value="1"/>
</dbReference>
<dbReference type="GO" id="GO:0004029">
    <property type="term" value="F:aldehyde dehydrogenase (NAD+) activity"/>
    <property type="evidence" value="ECO:0007669"/>
    <property type="project" value="TreeGrafter"/>
</dbReference>
<protein>
    <submittedName>
        <fullName evidence="2">Epimerase</fullName>
    </submittedName>
</protein>
<dbReference type="EMBL" id="MASW01000001">
    <property type="protein sequence ID" value="PXY30898.1"/>
    <property type="molecule type" value="Genomic_DNA"/>
</dbReference>
<sequence>MRVFVTGGTGAIGRHVVPELLRRGHDVTALARTPDKAAALREQGAEPVSVSLFDREGLTEAFAGHDAVVNLASSLPSMVRFLSRRAWEPNNRIRHEGSATVVDAALAAGVGRVVQESVSMLYRDGGAEWVDEDSPVDRYPAAVGNHAAEASARRFTEAGGTGVVLRFGWFLGPGAAHSEQLLALARRHVAASIGPPHTFVSSIHVADGATAVAAVLEAPAGTYNVVDDEPLTKREYADALARAAGATPWLRPPGRAALLLGDRLTSLTRSLRVSNARLRSATGWRPSHPSAREGLLATARTLWAG</sequence>
<dbReference type="RefSeq" id="WP_112278920.1">
    <property type="nucleotide sequence ID" value="NZ_MASW01000001.1"/>
</dbReference>
<name>A0A2V4B6D9_9PSEU</name>
<dbReference type="PANTHER" id="PTHR48079">
    <property type="entry name" value="PROTEIN YEEZ"/>
    <property type="match status" value="1"/>
</dbReference>
<organism evidence="2 3">
    <name type="scientific">Prauserella muralis</name>
    <dbReference type="NCBI Taxonomy" id="588067"/>
    <lineage>
        <taxon>Bacteria</taxon>
        <taxon>Bacillati</taxon>
        <taxon>Actinomycetota</taxon>
        <taxon>Actinomycetes</taxon>
        <taxon>Pseudonocardiales</taxon>
        <taxon>Pseudonocardiaceae</taxon>
        <taxon>Prauserella</taxon>
    </lineage>
</organism>
<gene>
    <name evidence="2" type="ORF">BAY60_00200</name>
</gene>
<dbReference type="OrthoDB" id="9787292at2"/>
<dbReference type="PANTHER" id="PTHR48079:SF6">
    <property type="entry name" value="NAD(P)-BINDING DOMAIN-CONTAINING PROTEIN-RELATED"/>
    <property type="match status" value="1"/>
</dbReference>